<dbReference type="KEGG" id="tmk:QGN29_14220"/>
<keyword evidence="3" id="KW-1185">Reference proteome</keyword>
<keyword evidence="2" id="KW-0560">Oxidoreductase</keyword>
<organism evidence="2 3">
    <name type="scientific">Temperatibacter marinus</name>
    <dbReference type="NCBI Taxonomy" id="1456591"/>
    <lineage>
        <taxon>Bacteria</taxon>
        <taxon>Pseudomonadati</taxon>
        <taxon>Pseudomonadota</taxon>
        <taxon>Alphaproteobacteria</taxon>
        <taxon>Kordiimonadales</taxon>
        <taxon>Temperatibacteraceae</taxon>
        <taxon>Temperatibacter</taxon>
    </lineage>
</organism>
<name>A0AA52HAG1_9PROT</name>
<evidence type="ECO:0000256" key="1">
    <source>
        <dbReference type="SAM" id="SignalP"/>
    </source>
</evidence>
<reference evidence="2" key="1">
    <citation type="submission" date="2023-04" db="EMBL/GenBank/DDBJ databases">
        <title>Complete genome sequence of Temperatibacter marinus.</title>
        <authorList>
            <person name="Rong J.-C."/>
            <person name="Yi M.-L."/>
            <person name="Zhao Q."/>
        </authorList>
    </citation>
    <scope>NUCLEOTIDE SEQUENCE</scope>
    <source>
        <strain evidence="2">NBRC 110045</strain>
    </source>
</reference>
<feature type="signal peptide" evidence="1">
    <location>
        <begin position="1"/>
        <end position="25"/>
    </location>
</feature>
<dbReference type="AlphaFoldDB" id="A0AA52HAG1"/>
<dbReference type="GO" id="GO:0016491">
    <property type="term" value="F:oxidoreductase activity"/>
    <property type="evidence" value="ECO:0007669"/>
    <property type="project" value="UniProtKB-KW"/>
</dbReference>
<dbReference type="EC" id="1.-.-.-" evidence="2"/>
<dbReference type="Proteomes" id="UP001268683">
    <property type="component" value="Chromosome"/>
</dbReference>
<accession>A0AA52HAG1</accession>
<dbReference type="Pfam" id="PF13618">
    <property type="entry name" value="Gluconate_2-dh3"/>
    <property type="match status" value="1"/>
</dbReference>
<sequence length="176" mass="19294">MITRRKALVGLSALLGVSLTPQSIAATWTAVQGETYESFLTEEQKKALRTTCGHMIPTTESPGALDVKAPEFIEHLLYNWASTERRTALVNAIDLLVDQRMASGTIRQLGTLDKNAYSESGPLSVEEKNQFRELKGLILASYYSSEAGASEELGYEYVPGPFQGDIALSDIGKAWY</sequence>
<feature type="chain" id="PRO_5041261159" evidence="1">
    <location>
        <begin position="26"/>
        <end position="176"/>
    </location>
</feature>
<proteinExistence type="predicted"/>
<dbReference type="EMBL" id="CP123872">
    <property type="protein sequence ID" value="WND02705.1"/>
    <property type="molecule type" value="Genomic_DNA"/>
</dbReference>
<evidence type="ECO:0000313" key="3">
    <source>
        <dbReference type="Proteomes" id="UP001268683"/>
    </source>
</evidence>
<dbReference type="InterPro" id="IPR027056">
    <property type="entry name" value="Gluconate_2DH_su3"/>
</dbReference>
<dbReference type="RefSeq" id="WP_310798541.1">
    <property type="nucleotide sequence ID" value="NZ_CP123872.1"/>
</dbReference>
<gene>
    <name evidence="2" type="ORF">QGN29_14220</name>
</gene>
<protein>
    <submittedName>
        <fullName evidence="2">Gluconate 2-dehydrogenase subunit 3 family protein</fullName>
        <ecNumber evidence="2">1.-.-.-</ecNumber>
    </submittedName>
</protein>
<evidence type="ECO:0000313" key="2">
    <source>
        <dbReference type="EMBL" id="WND02705.1"/>
    </source>
</evidence>
<keyword evidence="1" id="KW-0732">Signal</keyword>